<keyword evidence="9" id="KW-1185">Reference proteome</keyword>
<keyword evidence="1" id="KW-0479">Metal-binding</keyword>
<dbReference type="InterPro" id="IPR030394">
    <property type="entry name" value="G_HFLX_dom"/>
</dbReference>
<dbReference type="Gene3D" id="3.40.50.300">
    <property type="entry name" value="P-loop containing nucleotide triphosphate hydrolases"/>
    <property type="match status" value="1"/>
</dbReference>
<keyword evidence="4 5" id="KW-0342">GTP-binding</keyword>
<proteinExistence type="inferred from homology"/>
<dbReference type="InterPro" id="IPR042108">
    <property type="entry name" value="GTPase_HflX_N_sf"/>
</dbReference>
<keyword evidence="3" id="KW-0460">Magnesium</keyword>
<dbReference type="CDD" id="cd01878">
    <property type="entry name" value="HflX"/>
    <property type="match status" value="1"/>
</dbReference>
<comment type="function">
    <text evidence="5">GTPase that associates with the 50S ribosomal subunit and may have a role during protein synthesis or ribosome biogenesis.</text>
</comment>
<gene>
    <name evidence="5 8" type="primary">hflX</name>
    <name evidence="8" type="ORF">GCM10011505_20000</name>
</gene>
<dbReference type="PANTHER" id="PTHR10229">
    <property type="entry name" value="GTP-BINDING PROTEIN HFLX"/>
    <property type="match status" value="1"/>
</dbReference>
<dbReference type="InterPro" id="IPR032305">
    <property type="entry name" value="GTP-bd_M"/>
</dbReference>
<dbReference type="InterPro" id="IPR006073">
    <property type="entry name" value="GTP-bd"/>
</dbReference>
<dbReference type="Pfam" id="PF01926">
    <property type="entry name" value="MMR_HSR1"/>
    <property type="match status" value="1"/>
</dbReference>
<keyword evidence="2 5" id="KW-0547">Nucleotide-binding</keyword>
<dbReference type="PRINTS" id="PR00326">
    <property type="entry name" value="GTP1OBG"/>
</dbReference>
<feature type="compositionally biased region" description="Basic and acidic residues" evidence="6">
    <location>
        <begin position="1"/>
        <end position="12"/>
    </location>
</feature>
<protein>
    <recommendedName>
        <fullName evidence="5">GTPase HflX</fullName>
    </recommendedName>
    <alternativeName>
        <fullName evidence="5">GTP-binding protein HflX</fullName>
    </alternativeName>
</protein>
<dbReference type="HAMAP" id="MF_00900">
    <property type="entry name" value="GTPase_HflX"/>
    <property type="match status" value="1"/>
</dbReference>
<dbReference type="Pfam" id="PF16360">
    <property type="entry name" value="GTP-bdg_M"/>
    <property type="match status" value="1"/>
</dbReference>
<evidence type="ECO:0000313" key="9">
    <source>
        <dbReference type="Proteomes" id="UP000603352"/>
    </source>
</evidence>
<feature type="domain" description="Hflx-type G" evidence="7">
    <location>
        <begin position="231"/>
        <end position="402"/>
    </location>
</feature>
<dbReference type="Pfam" id="PF19275">
    <property type="entry name" value="HflX_C"/>
    <property type="match status" value="1"/>
</dbReference>
<organism evidence="8 9">
    <name type="scientific">Tistrella bauzanensis</name>
    <dbReference type="NCBI Taxonomy" id="657419"/>
    <lineage>
        <taxon>Bacteria</taxon>
        <taxon>Pseudomonadati</taxon>
        <taxon>Pseudomonadota</taxon>
        <taxon>Alphaproteobacteria</taxon>
        <taxon>Geminicoccales</taxon>
        <taxon>Geminicoccaceae</taxon>
        <taxon>Tistrella</taxon>
    </lineage>
</organism>
<dbReference type="PIRSF" id="PIRSF006809">
    <property type="entry name" value="GTP-binding_hflX_prd"/>
    <property type="match status" value="1"/>
</dbReference>
<evidence type="ECO:0000256" key="1">
    <source>
        <dbReference type="ARBA" id="ARBA00022723"/>
    </source>
</evidence>
<dbReference type="InterPro" id="IPR025121">
    <property type="entry name" value="GTPase_HflX_N"/>
</dbReference>
<dbReference type="InterPro" id="IPR016496">
    <property type="entry name" value="GTPase_HflX"/>
</dbReference>
<evidence type="ECO:0000256" key="2">
    <source>
        <dbReference type="ARBA" id="ARBA00022741"/>
    </source>
</evidence>
<dbReference type="Pfam" id="PF13167">
    <property type="entry name" value="GTP-bdg_N"/>
    <property type="match status" value="1"/>
</dbReference>
<evidence type="ECO:0000256" key="6">
    <source>
        <dbReference type="SAM" id="MobiDB-lite"/>
    </source>
</evidence>
<dbReference type="PROSITE" id="PS51705">
    <property type="entry name" value="G_HFLX"/>
    <property type="match status" value="1"/>
</dbReference>
<reference evidence="9" key="1">
    <citation type="journal article" date="2019" name="Int. J. Syst. Evol. Microbiol.">
        <title>The Global Catalogue of Microorganisms (GCM) 10K type strain sequencing project: providing services to taxonomists for standard genome sequencing and annotation.</title>
        <authorList>
            <consortium name="The Broad Institute Genomics Platform"/>
            <consortium name="The Broad Institute Genome Sequencing Center for Infectious Disease"/>
            <person name="Wu L."/>
            <person name="Ma J."/>
        </authorList>
    </citation>
    <scope>NUCLEOTIDE SEQUENCE [LARGE SCALE GENOMIC DNA]</scope>
    <source>
        <strain evidence="9">CGMCC 1.10188</strain>
    </source>
</reference>
<evidence type="ECO:0000259" key="7">
    <source>
        <dbReference type="PROSITE" id="PS51705"/>
    </source>
</evidence>
<comment type="subcellular location">
    <subcellularLocation>
        <location evidence="5">Cytoplasm</location>
    </subcellularLocation>
    <text evidence="5">May associate with membranes.</text>
</comment>
<dbReference type="InterPro" id="IPR045498">
    <property type="entry name" value="HflX_C"/>
</dbReference>
<accession>A0ABQ1IFS3</accession>
<comment type="similarity">
    <text evidence="5">Belongs to the TRAFAC class OBG-HflX-like GTPase superfamily. HflX GTPase family.</text>
</comment>
<dbReference type="NCBIfam" id="TIGR03156">
    <property type="entry name" value="GTP_HflX"/>
    <property type="match status" value="1"/>
</dbReference>
<name>A0ABQ1IFS3_9PROT</name>
<dbReference type="Gene3D" id="6.10.250.2860">
    <property type="match status" value="1"/>
</dbReference>
<comment type="caution">
    <text evidence="8">The sequence shown here is derived from an EMBL/GenBank/DDBJ whole genome shotgun (WGS) entry which is preliminary data.</text>
</comment>
<dbReference type="Gene3D" id="3.40.50.11060">
    <property type="entry name" value="GTPase HflX, N-terminal domain"/>
    <property type="match status" value="1"/>
</dbReference>
<evidence type="ECO:0000256" key="4">
    <source>
        <dbReference type="ARBA" id="ARBA00023134"/>
    </source>
</evidence>
<dbReference type="EMBL" id="BMDZ01000019">
    <property type="protein sequence ID" value="GGB38443.1"/>
    <property type="molecule type" value="Genomic_DNA"/>
</dbReference>
<dbReference type="SUPFAM" id="SSF52540">
    <property type="entry name" value="P-loop containing nucleoside triphosphate hydrolases"/>
    <property type="match status" value="1"/>
</dbReference>
<evidence type="ECO:0000256" key="5">
    <source>
        <dbReference type="HAMAP-Rule" id="MF_00900"/>
    </source>
</evidence>
<evidence type="ECO:0000256" key="3">
    <source>
        <dbReference type="ARBA" id="ARBA00022842"/>
    </source>
</evidence>
<comment type="subunit">
    <text evidence="5">Monomer. Associates with the 50S ribosomal subunit.</text>
</comment>
<dbReference type="InterPro" id="IPR027417">
    <property type="entry name" value="P-loop_NTPase"/>
</dbReference>
<dbReference type="PANTHER" id="PTHR10229:SF0">
    <property type="entry name" value="GTP-BINDING PROTEIN 6-RELATED"/>
    <property type="match status" value="1"/>
</dbReference>
<dbReference type="Proteomes" id="UP000603352">
    <property type="component" value="Unassembled WGS sequence"/>
</dbReference>
<evidence type="ECO:0000313" key="8">
    <source>
        <dbReference type="EMBL" id="GGB38443.1"/>
    </source>
</evidence>
<keyword evidence="5" id="KW-0963">Cytoplasm</keyword>
<feature type="region of interest" description="Disordered" evidence="6">
    <location>
        <begin position="1"/>
        <end position="21"/>
    </location>
</feature>
<dbReference type="RefSeq" id="WP_372402824.1">
    <property type="nucleotide sequence ID" value="NZ_CP121009.1"/>
</dbReference>
<sequence length="464" mass="50855">MSDDQIKLRTGDDGMGDGPARALVLQPDIKQQRRSRGPAPAAALVDDDPDAIRGMRARLDEGMALTTALGLEVAEGVVVSVARARPATLFGSGKVDEIKAQLEAAPVDLVVINRPLTPIQQRNLEKAWNVKVIDRIWLILEIFADRARTREGRLQVELARLGYQRSRLVRSWTHLERQRGGRGFLAGPGESQIETDRRIIDDKVAKLKLQLIEVVRTRELHRKNRREVPYPVVALVGYTNAGKSTLFNRVTGAAVVAKDMLFATLDPTMRALELPSGRRIILSDTVGFVSELPTGLIAAFRATLEEVKEAALIIHVRDIADPDTAAQRRDVLQVLGELGLGHRLPHDVLEFRNKLDLLDGDARDQVLNEAARADDAVAGSSMTGEGLDGLLRAIDARLAVGDELADFDVPHSDGQALAWLYAHGEVAARADDEAAAHVSVRLKPQDISRFQARWPHLSAPDSDT</sequence>